<dbReference type="EMBL" id="ACPB03044960">
    <property type="status" value="NOT_ANNOTATED_CDS"/>
    <property type="molecule type" value="Genomic_DNA"/>
</dbReference>
<dbReference type="VEuPathDB" id="VectorBase:RPRC011688"/>
<name>T1I5W9_RHOPR</name>
<dbReference type="InterPro" id="IPR010504">
    <property type="entry name" value="AH_dom"/>
</dbReference>
<dbReference type="STRING" id="13249.T1I5W9"/>
<sequence length="133" mass="15372">MEKARTEYRASLSWMKDVSQELDPDTYKQMEKFRKVQETVKKTKAVFDRYKLDCLQKVDLLAAARCNMFSHALILYHNSMLQFASASAQAFSEIANSCQDHNKFEFSVLKELSDMKPEDEVTGALESDKDNED</sequence>
<dbReference type="Proteomes" id="UP000015103">
    <property type="component" value="Unassembled WGS sequence"/>
</dbReference>
<dbReference type="PANTHER" id="PTHR10164">
    <property type="entry name" value="ISLET CELL AUTOANTIGEN 1"/>
    <property type="match status" value="1"/>
</dbReference>
<dbReference type="Pfam" id="PF06456">
    <property type="entry name" value="Arfaptin"/>
    <property type="match status" value="1"/>
</dbReference>
<dbReference type="PROSITE" id="PS50870">
    <property type="entry name" value="AH"/>
    <property type="match status" value="1"/>
</dbReference>
<organism evidence="1 2">
    <name type="scientific">Rhodnius prolixus</name>
    <name type="common">Triatomid bug</name>
    <dbReference type="NCBI Taxonomy" id="13249"/>
    <lineage>
        <taxon>Eukaryota</taxon>
        <taxon>Metazoa</taxon>
        <taxon>Ecdysozoa</taxon>
        <taxon>Arthropoda</taxon>
        <taxon>Hexapoda</taxon>
        <taxon>Insecta</taxon>
        <taxon>Pterygota</taxon>
        <taxon>Neoptera</taxon>
        <taxon>Paraneoptera</taxon>
        <taxon>Hemiptera</taxon>
        <taxon>Heteroptera</taxon>
        <taxon>Panheteroptera</taxon>
        <taxon>Cimicomorpha</taxon>
        <taxon>Reduviidae</taxon>
        <taxon>Triatominae</taxon>
        <taxon>Rhodnius</taxon>
    </lineage>
</organism>
<keyword evidence="2" id="KW-1185">Reference proteome</keyword>
<dbReference type="GO" id="GO:0019904">
    <property type="term" value="F:protein domain specific binding"/>
    <property type="evidence" value="ECO:0007669"/>
    <property type="project" value="InterPro"/>
</dbReference>
<reference evidence="1" key="1">
    <citation type="submission" date="2015-05" db="UniProtKB">
        <authorList>
            <consortium name="EnsemblMetazoa"/>
        </authorList>
    </citation>
    <scope>IDENTIFICATION</scope>
</reference>
<dbReference type="PANTHER" id="PTHR10164:SF4">
    <property type="entry name" value="GH23156P"/>
    <property type="match status" value="1"/>
</dbReference>
<proteinExistence type="predicted"/>
<dbReference type="GO" id="GO:0051049">
    <property type="term" value="P:regulation of transport"/>
    <property type="evidence" value="ECO:0007669"/>
    <property type="project" value="TreeGrafter"/>
</dbReference>
<dbReference type="SUPFAM" id="SSF103657">
    <property type="entry name" value="BAR/IMD domain-like"/>
    <property type="match status" value="1"/>
</dbReference>
<protein>
    <submittedName>
        <fullName evidence="1">AH domain-containing protein</fullName>
    </submittedName>
</protein>
<dbReference type="Gene3D" id="1.20.1270.60">
    <property type="entry name" value="Arfaptin homology (AH) domain/BAR domain"/>
    <property type="match status" value="1"/>
</dbReference>
<dbReference type="EnsemblMetazoa" id="RPRC011688-RA">
    <property type="protein sequence ID" value="RPRC011688-PA"/>
    <property type="gene ID" value="RPRC011688"/>
</dbReference>
<evidence type="ECO:0000313" key="1">
    <source>
        <dbReference type="EnsemblMetazoa" id="RPRC011688-PA"/>
    </source>
</evidence>
<accession>T1I5W9</accession>
<dbReference type="InterPro" id="IPR027267">
    <property type="entry name" value="AH/BAR_dom_sf"/>
</dbReference>
<dbReference type="AlphaFoldDB" id="T1I5W9"/>
<dbReference type="SMART" id="SM01015">
    <property type="entry name" value="Arfaptin"/>
    <property type="match status" value="1"/>
</dbReference>
<evidence type="ECO:0000313" key="2">
    <source>
        <dbReference type="Proteomes" id="UP000015103"/>
    </source>
</evidence>
<dbReference type="eggNOG" id="KOG3891">
    <property type="taxonomic scope" value="Eukaryota"/>
</dbReference>
<dbReference type="InParanoid" id="T1I5W9"/>
<dbReference type="HOGENOM" id="CLU_1911948_0_0_1"/>
<dbReference type="InterPro" id="IPR024114">
    <property type="entry name" value="Islet_autoAg_Ica1/Ica1-like"/>
</dbReference>
<dbReference type="GO" id="GO:0005794">
    <property type="term" value="C:Golgi apparatus"/>
    <property type="evidence" value="ECO:0007669"/>
    <property type="project" value="TreeGrafter"/>
</dbReference>